<protein>
    <submittedName>
        <fullName evidence="4">Agmatinase</fullName>
    </submittedName>
</protein>
<dbReference type="Gene3D" id="3.40.800.10">
    <property type="entry name" value="Ureohydrolase domain"/>
    <property type="match status" value="1"/>
</dbReference>
<dbReference type="InterPro" id="IPR023696">
    <property type="entry name" value="Ureohydrolase_dom_sf"/>
</dbReference>
<evidence type="ECO:0000256" key="3">
    <source>
        <dbReference type="PROSITE-ProRule" id="PRU00742"/>
    </source>
</evidence>
<sequence>MFSLTKIANQIRVFGGSQVLKTCASQRATNLDRDQENVFSVRRMSGKSFNVPPSAEFVARVSGIATMCKLPFQKTADGLDAAFVGVPIDTGTSNRPGARFGPRQIRVESAMIRAYNSWTRAAPYESLNVADIGDVNVNLFDLKDTCKKIRETYREIVATGCIPLTLGGDHTIAYPILQAVAERHGPVGLIHVDAHADTSDMILGEKIGHGTPFRRCVEEGLLDCKRVAQIGLRGSGYSPDNYEWSRAQVSHRNEHS</sequence>
<evidence type="ECO:0000256" key="1">
    <source>
        <dbReference type="ARBA" id="ARBA00022723"/>
    </source>
</evidence>
<dbReference type="SUPFAM" id="SSF52768">
    <property type="entry name" value="Arginase/deacetylase"/>
    <property type="match status" value="1"/>
</dbReference>
<keyword evidence="1" id="KW-0479">Metal-binding</keyword>
<dbReference type="Proteomes" id="UP001059041">
    <property type="component" value="Linkage Group LG21"/>
</dbReference>
<dbReference type="GO" id="GO:0033389">
    <property type="term" value="P:putrescine biosynthetic process from arginine, via agmatine"/>
    <property type="evidence" value="ECO:0007669"/>
    <property type="project" value="TreeGrafter"/>
</dbReference>
<evidence type="ECO:0000256" key="2">
    <source>
        <dbReference type="ARBA" id="ARBA00022801"/>
    </source>
</evidence>
<dbReference type="PANTHER" id="PTHR11358:SF26">
    <property type="entry name" value="GUANIDINO ACID HYDROLASE, MITOCHONDRIAL"/>
    <property type="match status" value="1"/>
</dbReference>
<dbReference type="Pfam" id="PF00491">
    <property type="entry name" value="Arginase"/>
    <property type="match status" value="1"/>
</dbReference>
<dbReference type="AlphaFoldDB" id="A0A9W7T9Q8"/>
<keyword evidence="5" id="KW-1185">Reference proteome</keyword>
<comment type="similarity">
    <text evidence="3">Belongs to the arginase family.</text>
</comment>
<dbReference type="InterPro" id="IPR006035">
    <property type="entry name" value="Ureohydrolase"/>
</dbReference>
<organism evidence="4 5">
    <name type="scientific">Triplophysa rosa</name>
    <name type="common">Cave loach</name>
    <dbReference type="NCBI Taxonomy" id="992332"/>
    <lineage>
        <taxon>Eukaryota</taxon>
        <taxon>Metazoa</taxon>
        <taxon>Chordata</taxon>
        <taxon>Craniata</taxon>
        <taxon>Vertebrata</taxon>
        <taxon>Euteleostomi</taxon>
        <taxon>Actinopterygii</taxon>
        <taxon>Neopterygii</taxon>
        <taxon>Teleostei</taxon>
        <taxon>Ostariophysi</taxon>
        <taxon>Cypriniformes</taxon>
        <taxon>Nemacheilidae</taxon>
        <taxon>Triplophysa</taxon>
    </lineage>
</organism>
<dbReference type="PANTHER" id="PTHR11358">
    <property type="entry name" value="ARGINASE/AGMATINASE"/>
    <property type="match status" value="1"/>
</dbReference>
<gene>
    <name evidence="4" type="ORF">IRJ41_015245</name>
</gene>
<evidence type="ECO:0000313" key="5">
    <source>
        <dbReference type="Proteomes" id="UP001059041"/>
    </source>
</evidence>
<dbReference type="GO" id="GO:0046872">
    <property type="term" value="F:metal ion binding"/>
    <property type="evidence" value="ECO:0007669"/>
    <property type="project" value="UniProtKB-KW"/>
</dbReference>
<reference evidence="4" key="1">
    <citation type="submission" date="2021-02" db="EMBL/GenBank/DDBJ databases">
        <title>Comparative genomics reveals that relaxation of natural selection precedes convergent phenotypic evolution of cavefish.</title>
        <authorList>
            <person name="Peng Z."/>
        </authorList>
    </citation>
    <scope>NUCLEOTIDE SEQUENCE</scope>
    <source>
        <tissue evidence="4">Muscle</tissue>
    </source>
</reference>
<comment type="caution">
    <text evidence="4">The sequence shown here is derived from an EMBL/GenBank/DDBJ whole genome shotgun (WGS) entry which is preliminary data.</text>
</comment>
<dbReference type="EMBL" id="JAFHDT010000021">
    <property type="protein sequence ID" value="KAI7794455.1"/>
    <property type="molecule type" value="Genomic_DNA"/>
</dbReference>
<dbReference type="GO" id="GO:0008783">
    <property type="term" value="F:agmatinase activity"/>
    <property type="evidence" value="ECO:0007669"/>
    <property type="project" value="TreeGrafter"/>
</dbReference>
<dbReference type="PROSITE" id="PS51409">
    <property type="entry name" value="ARGINASE_2"/>
    <property type="match status" value="1"/>
</dbReference>
<accession>A0A9W7T9Q8</accession>
<evidence type="ECO:0000313" key="4">
    <source>
        <dbReference type="EMBL" id="KAI7794455.1"/>
    </source>
</evidence>
<proteinExistence type="inferred from homology"/>
<keyword evidence="2" id="KW-0378">Hydrolase</keyword>
<name>A0A9W7T9Q8_TRIRA</name>